<accession>A0AAV1UG68</accession>
<evidence type="ECO:0000259" key="1">
    <source>
        <dbReference type="Pfam" id="PF03732"/>
    </source>
</evidence>
<dbReference type="Proteomes" id="UP001162060">
    <property type="component" value="Unassembled WGS sequence"/>
</dbReference>
<comment type="caution">
    <text evidence="2">The sequence shown here is derived from an EMBL/GenBank/DDBJ whole genome shotgun (WGS) entry which is preliminary data.</text>
</comment>
<feature type="domain" description="Retrotransposon gag" evidence="1">
    <location>
        <begin position="11"/>
        <end position="106"/>
    </location>
</feature>
<evidence type="ECO:0000313" key="3">
    <source>
        <dbReference type="Proteomes" id="UP001162060"/>
    </source>
</evidence>
<dbReference type="Pfam" id="PF03732">
    <property type="entry name" value="Retrotrans_gag"/>
    <property type="match status" value="1"/>
</dbReference>
<gene>
    <name evidence="2" type="ORF">PM001_LOCUS17827</name>
</gene>
<name>A0AAV1UG68_9STRA</name>
<reference evidence="2" key="1">
    <citation type="submission" date="2024-01" db="EMBL/GenBank/DDBJ databases">
        <authorList>
            <person name="Webb A."/>
        </authorList>
    </citation>
    <scope>NUCLEOTIDE SEQUENCE</scope>
    <source>
        <strain evidence="2">Pm1</strain>
    </source>
</reference>
<evidence type="ECO:0000313" key="2">
    <source>
        <dbReference type="EMBL" id="CAK7932677.1"/>
    </source>
</evidence>
<sequence>MLQSEQQNVGLAILKLDGRAREWALTCDASVEAAFPTWDSLDKREMARVFTLPIQAYRVRSRFLATRQGKKELSDFVQGLRTLIAAMHLEPLPEQVRVTIFMEGIRTAVARAEVFRVYPSAIEGAVDLALTGEANFKAARYGTHGHARKPFDGAVSMNISHAEEEEVEP</sequence>
<dbReference type="AlphaFoldDB" id="A0AAV1UG68"/>
<proteinExistence type="predicted"/>
<dbReference type="EMBL" id="CAKLBY020000190">
    <property type="protein sequence ID" value="CAK7932677.1"/>
    <property type="molecule type" value="Genomic_DNA"/>
</dbReference>
<organism evidence="2 3">
    <name type="scientific">Peronospora matthiolae</name>
    <dbReference type="NCBI Taxonomy" id="2874970"/>
    <lineage>
        <taxon>Eukaryota</taxon>
        <taxon>Sar</taxon>
        <taxon>Stramenopiles</taxon>
        <taxon>Oomycota</taxon>
        <taxon>Peronosporomycetes</taxon>
        <taxon>Peronosporales</taxon>
        <taxon>Peronosporaceae</taxon>
        <taxon>Peronospora</taxon>
    </lineage>
</organism>
<dbReference type="InterPro" id="IPR005162">
    <property type="entry name" value="Retrotrans_gag_dom"/>
</dbReference>
<protein>
    <recommendedName>
        <fullName evidence="1">Retrotransposon gag domain-containing protein</fullName>
    </recommendedName>
</protein>